<dbReference type="Gene3D" id="3.40.630.30">
    <property type="match status" value="1"/>
</dbReference>
<evidence type="ECO:0000259" key="2">
    <source>
        <dbReference type="PROSITE" id="PS51186"/>
    </source>
</evidence>
<comment type="caution">
    <text evidence="3">The sequence shown here is derived from an EMBL/GenBank/DDBJ whole genome shotgun (WGS) entry which is preliminary data.</text>
</comment>
<dbReference type="PANTHER" id="PTHR42791:SF2">
    <property type="entry name" value="N-ACETYLTRANSFERASE DOMAIN-CONTAINING PROTEIN"/>
    <property type="match status" value="1"/>
</dbReference>
<dbReference type="CDD" id="cd04301">
    <property type="entry name" value="NAT_SF"/>
    <property type="match status" value="1"/>
</dbReference>
<dbReference type="InterPro" id="IPR000182">
    <property type="entry name" value="GNAT_dom"/>
</dbReference>
<evidence type="ECO:0000256" key="1">
    <source>
        <dbReference type="SAM" id="MobiDB-lite"/>
    </source>
</evidence>
<dbReference type="PROSITE" id="PS51186">
    <property type="entry name" value="GNAT"/>
    <property type="match status" value="1"/>
</dbReference>
<evidence type="ECO:0000313" key="4">
    <source>
        <dbReference type="Proteomes" id="UP000287144"/>
    </source>
</evidence>
<feature type="domain" description="N-acetyltransferase" evidence="2">
    <location>
        <begin position="75"/>
        <end position="216"/>
    </location>
</feature>
<dbReference type="PANTHER" id="PTHR42791">
    <property type="entry name" value="GNAT FAMILY ACETYLTRANSFERASE"/>
    <property type="match status" value="1"/>
</dbReference>
<dbReference type="GO" id="GO:0016747">
    <property type="term" value="F:acyltransferase activity, transferring groups other than amino-acyl groups"/>
    <property type="evidence" value="ECO:0007669"/>
    <property type="project" value="InterPro"/>
</dbReference>
<proteinExistence type="predicted"/>
<dbReference type="Pfam" id="PF13673">
    <property type="entry name" value="Acetyltransf_10"/>
    <property type="match status" value="1"/>
</dbReference>
<accession>A0A428TH65</accession>
<dbReference type="AlphaFoldDB" id="A0A428TH65"/>
<dbReference type="InterPro" id="IPR052523">
    <property type="entry name" value="Trichothecene_AcTrans"/>
</dbReference>
<dbReference type="Proteomes" id="UP000287144">
    <property type="component" value="Unassembled WGS sequence"/>
</dbReference>
<reference evidence="3 4" key="1">
    <citation type="submission" date="2017-06" db="EMBL/GenBank/DDBJ databases">
        <title>Comparative genomic analysis of Ambrosia Fusariam Clade fungi.</title>
        <authorList>
            <person name="Stajich J.E."/>
            <person name="Carrillo J."/>
            <person name="Kijimoto T."/>
            <person name="Eskalen A."/>
            <person name="O'Donnell K."/>
            <person name="Kasson M."/>
        </authorList>
    </citation>
    <scope>NUCLEOTIDE SEQUENCE [LARGE SCALE GENOMIC DNA]</scope>
    <source>
        <strain evidence="3 4">NRRL62579</strain>
    </source>
</reference>
<keyword evidence="4" id="KW-1185">Reference proteome</keyword>
<feature type="region of interest" description="Disordered" evidence="1">
    <location>
        <begin position="84"/>
        <end position="104"/>
    </location>
</feature>
<dbReference type="SUPFAM" id="SSF55729">
    <property type="entry name" value="Acyl-CoA N-acyltransferases (Nat)"/>
    <property type="match status" value="1"/>
</dbReference>
<name>A0A428TH65_9HYPO</name>
<protein>
    <recommendedName>
        <fullName evidence="2">N-acetyltransferase domain-containing protein</fullName>
    </recommendedName>
</protein>
<sequence>MVVINSPQPSEAQRLGEIYVSSMAENPVVVVQFPTPERRQELGAYFTISIEHAIRKQPDHTLVARDNDGKITSFIHWDVIDPTDGQEAEEPDIQSNPDTSASDDDTFVSEALSWQSNYLAIAKDARVKSMGEQPYIHLVYVSTDPNHQGHGAASKLLSRLMEMAISKSLPIWLESTMNAVLFYEKKGWKKVSKICTPAPGGAAEFHGGVYEEQSMVWEVPSA</sequence>
<gene>
    <name evidence="3" type="ORF">CEP52_008636</name>
</gene>
<organism evidence="3 4">
    <name type="scientific">Fusarium oligoseptatum</name>
    <dbReference type="NCBI Taxonomy" id="2604345"/>
    <lineage>
        <taxon>Eukaryota</taxon>
        <taxon>Fungi</taxon>
        <taxon>Dikarya</taxon>
        <taxon>Ascomycota</taxon>
        <taxon>Pezizomycotina</taxon>
        <taxon>Sordariomycetes</taxon>
        <taxon>Hypocreomycetidae</taxon>
        <taxon>Hypocreales</taxon>
        <taxon>Nectriaceae</taxon>
        <taxon>Fusarium</taxon>
        <taxon>Fusarium solani species complex</taxon>
    </lineage>
</organism>
<evidence type="ECO:0000313" key="3">
    <source>
        <dbReference type="EMBL" id="RSM01351.1"/>
    </source>
</evidence>
<dbReference type="EMBL" id="NKCK01000085">
    <property type="protein sequence ID" value="RSM01351.1"/>
    <property type="molecule type" value="Genomic_DNA"/>
</dbReference>
<dbReference type="InterPro" id="IPR016181">
    <property type="entry name" value="Acyl_CoA_acyltransferase"/>
</dbReference>